<evidence type="ECO:0000313" key="5">
    <source>
        <dbReference type="Proteomes" id="UP000641646"/>
    </source>
</evidence>
<accession>A0A926VN43</accession>
<dbReference type="Proteomes" id="UP000641646">
    <property type="component" value="Unassembled WGS sequence"/>
</dbReference>
<dbReference type="SUPFAM" id="SSF52833">
    <property type="entry name" value="Thioredoxin-like"/>
    <property type="match status" value="1"/>
</dbReference>
<dbReference type="InterPro" id="IPR001853">
    <property type="entry name" value="DSBA-like_thioredoxin_dom"/>
</dbReference>
<evidence type="ECO:0000259" key="3">
    <source>
        <dbReference type="Pfam" id="PF01323"/>
    </source>
</evidence>
<dbReference type="PANTHER" id="PTHR42943:SF2">
    <property type="entry name" value="GLUTATHIONE S-TRANSFERASE KAPPA 1"/>
    <property type="match status" value="1"/>
</dbReference>
<dbReference type="InterPro" id="IPR036249">
    <property type="entry name" value="Thioredoxin-like_sf"/>
</dbReference>
<dbReference type="EC" id="5.99.1.4" evidence="1"/>
<dbReference type="RefSeq" id="WP_190473947.1">
    <property type="nucleotide sequence ID" value="NZ_JACJPW010000127.1"/>
</dbReference>
<proteinExistence type="inferred from homology"/>
<feature type="active site" description="Nucleophile" evidence="2">
    <location>
        <position position="13"/>
    </location>
</feature>
<dbReference type="CDD" id="cd03022">
    <property type="entry name" value="DsbA_HCCA_Iso"/>
    <property type="match status" value="1"/>
</dbReference>
<dbReference type="GO" id="GO:0018845">
    <property type="term" value="F:2-hydroxychromene-2-carboxylate isomerase activity"/>
    <property type="evidence" value="ECO:0007669"/>
    <property type="project" value="UniProtKB-UniRule"/>
</dbReference>
<feature type="domain" description="DSBA-like thioredoxin" evidence="3">
    <location>
        <begin position="4"/>
        <end position="194"/>
    </location>
</feature>
<dbReference type="InterPro" id="IPR014440">
    <property type="entry name" value="HCCAis_GSTk"/>
</dbReference>
<reference evidence="4" key="1">
    <citation type="journal article" date="2015" name="ISME J.">
        <title>Draft Genome Sequence of Streptomyces incarnatus NRRL8089, which Produces the Nucleoside Antibiotic Sinefungin.</title>
        <authorList>
            <person name="Oshima K."/>
            <person name="Hattori M."/>
            <person name="Shimizu H."/>
            <person name="Fukuda K."/>
            <person name="Nemoto M."/>
            <person name="Inagaki K."/>
            <person name="Tamura T."/>
        </authorList>
    </citation>
    <scope>NUCLEOTIDE SEQUENCE</scope>
    <source>
        <strain evidence="4">FACHB-1375</strain>
    </source>
</reference>
<comment type="catalytic activity">
    <reaction evidence="1">
        <text>2-hydroxychromene-2-carboxylate = (3E)-4-(2-hydroxyphenyl)-2-oxobut-3-enoate</text>
        <dbReference type="Rhea" id="RHEA:27401"/>
        <dbReference type="ChEBI" id="CHEBI:59350"/>
        <dbReference type="ChEBI" id="CHEBI:59353"/>
        <dbReference type="EC" id="5.99.1.4"/>
    </reaction>
</comment>
<dbReference type="Pfam" id="PF01323">
    <property type="entry name" value="DSBA"/>
    <property type="match status" value="1"/>
</dbReference>
<protein>
    <recommendedName>
        <fullName evidence="1">2-hydroxychromene-2-carboxylate isomerase</fullName>
        <ecNumber evidence="1">5.99.1.4</ecNumber>
    </recommendedName>
</protein>
<dbReference type="GO" id="GO:0004602">
    <property type="term" value="F:glutathione peroxidase activity"/>
    <property type="evidence" value="ECO:0007669"/>
    <property type="project" value="TreeGrafter"/>
</dbReference>
<name>A0A926VN43_9CYAN</name>
<sequence>MSKTLDVYLSFSSPFAYLANTQLTALAKRTQCNINYHVIDLYKVMQVSGNPGPKDVPAKIKYIVKDIFDWCKYYGVTINVPSRLAIDSTPGAAAALTAKDGRKLPEFIDRVMRAYFVEDLDIADAQVLGKLGAEVGLDSEVVAAAVTDPAILDRVAADAEAAVKRGVFGVPAFFIDDDMYWGNDRLMFVEQALKS</sequence>
<keyword evidence="5" id="KW-1185">Reference proteome</keyword>
<dbReference type="PANTHER" id="PTHR42943">
    <property type="entry name" value="GLUTATHIONE S-TRANSFERASE KAPPA"/>
    <property type="match status" value="1"/>
</dbReference>
<dbReference type="AlphaFoldDB" id="A0A926VN43"/>
<dbReference type="PIRSF" id="PIRSF006386">
    <property type="entry name" value="HCCAis_GSTk"/>
    <property type="match status" value="1"/>
</dbReference>
<evidence type="ECO:0000313" key="4">
    <source>
        <dbReference type="EMBL" id="MBD2185534.1"/>
    </source>
</evidence>
<evidence type="ECO:0000256" key="1">
    <source>
        <dbReference type="PIRNR" id="PIRNR006386"/>
    </source>
</evidence>
<dbReference type="GO" id="GO:0004364">
    <property type="term" value="F:glutathione transferase activity"/>
    <property type="evidence" value="ECO:0007669"/>
    <property type="project" value="TreeGrafter"/>
</dbReference>
<comment type="caution">
    <text evidence="4">The sequence shown here is derived from an EMBL/GenBank/DDBJ whole genome shotgun (WGS) entry which is preliminary data.</text>
</comment>
<gene>
    <name evidence="4" type="ORF">H6G03_31445</name>
</gene>
<keyword evidence="1 4" id="KW-0413">Isomerase</keyword>
<comment type="similarity">
    <text evidence="1">Belongs to the GST superfamily. NadH family.</text>
</comment>
<dbReference type="GO" id="GO:0006749">
    <property type="term" value="P:glutathione metabolic process"/>
    <property type="evidence" value="ECO:0007669"/>
    <property type="project" value="TreeGrafter"/>
</dbReference>
<dbReference type="Gene3D" id="3.40.30.10">
    <property type="entry name" value="Glutaredoxin"/>
    <property type="match status" value="1"/>
</dbReference>
<dbReference type="InterPro" id="IPR051924">
    <property type="entry name" value="GST_Kappa/NadH"/>
</dbReference>
<evidence type="ECO:0000256" key="2">
    <source>
        <dbReference type="PIRSR" id="PIRSR006386-1"/>
    </source>
</evidence>
<reference evidence="4" key="2">
    <citation type="submission" date="2020-08" db="EMBL/GenBank/DDBJ databases">
        <authorList>
            <person name="Chen M."/>
            <person name="Teng W."/>
            <person name="Zhao L."/>
            <person name="Hu C."/>
            <person name="Zhou Y."/>
            <person name="Han B."/>
            <person name="Song L."/>
            <person name="Shu W."/>
        </authorList>
    </citation>
    <scope>NUCLEOTIDE SEQUENCE</scope>
    <source>
        <strain evidence="4">FACHB-1375</strain>
    </source>
</reference>
<organism evidence="4 5">
    <name type="scientific">Aerosakkonema funiforme FACHB-1375</name>
    <dbReference type="NCBI Taxonomy" id="2949571"/>
    <lineage>
        <taxon>Bacteria</taxon>
        <taxon>Bacillati</taxon>
        <taxon>Cyanobacteriota</taxon>
        <taxon>Cyanophyceae</taxon>
        <taxon>Oscillatoriophycideae</taxon>
        <taxon>Aerosakkonematales</taxon>
        <taxon>Aerosakkonemataceae</taxon>
        <taxon>Aerosakkonema</taxon>
    </lineage>
</organism>
<dbReference type="EMBL" id="JACJPW010000127">
    <property type="protein sequence ID" value="MBD2185534.1"/>
    <property type="molecule type" value="Genomic_DNA"/>
</dbReference>
<dbReference type="GO" id="GO:1901170">
    <property type="term" value="P:naphthalene catabolic process"/>
    <property type="evidence" value="ECO:0007669"/>
    <property type="project" value="InterPro"/>
</dbReference>
<dbReference type="InterPro" id="IPR044087">
    <property type="entry name" value="NahD-like"/>
</dbReference>